<dbReference type="SUPFAM" id="SSF52540">
    <property type="entry name" value="P-loop containing nucleoside triphosphate hydrolases"/>
    <property type="match status" value="1"/>
</dbReference>
<sequence length="439" mass="50173">MKRKIIKALYQWKNRKNHKPLILEGARQVGKTYSALEFGREAYENVVYVNFEDNMNIEALFRRDLNPSRIIKELSVTAASSIFPGKTLIVFDEIQSCERALTSLKYFNEQAPEYDIIAAGSLLGVAVNRSNYSFPVGKVDFLKMFPMDFEEFLWAIGQEKMGELICEYYHSLEAFPLHEQAMGFLENYLSVGGMPAVVKTYIESNDQNQVINEQKGINHAYIADMAKYATPQETARLMDIWNSIPAQLAKENKKFQYKMVKSGARAYQYESALAWLASSGLINRCFRISEGRPPLSVFEDTASFKLYSVDSGLLFSRYGVRAEQVFRVETGMSEVRGALAENYMMQALIQNEITPYYWTENRTRSELDFVFQNSEGAVIPIEVKSGINVRAKSLNTFIQTYAPKRALRVSARNFGRTEKIESIPLYAAHCIRNQERKNG</sequence>
<accession>A0AAC9QSA3</accession>
<organism evidence="3 4">
    <name type="scientific">Eubacterium limosum</name>
    <dbReference type="NCBI Taxonomy" id="1736"/>
    <lineage>
        <taxon>Bacteria</taxon>
        <taxon>Bacillati</taxon>
        <taxon>Bacillota</taxon>
        <taxon>Clostridia</taxon>
        <taxon>Eubacteriales</taxon>
        <taxon>Eubacteriaceae</taxon>
        <taxon>Eubacterium</taxon>
    </lineage>
</organism>
<dbReference type="PANTHER" id="PTHR33295">
    <property type="entry name" value="ATPASE"/>
    <property type="match status" value="1"/>
</dbReference>
<dbReference type="AlphaFoldDB" id="A0AAC9QSA3"/>
<feature type="domain" description="AAA" evidence="1">
    <location>
        <begin position="18"/>
        <end position="153"/>
    </location>
</feature>
<reference evidence="4" key="1">
    <citation type="journal article" date="2017" name="Sci. Rep.">
        <title>Determination of the Genome and Primary Transcriptome of Syngas Fermenting Eubacterium limosum ATCC 8486.</title>
        <authorList>
            <person name="Song Y."/>
            <person name="Shin J."/>
            <person name="Jeong Y."/>
            <person name="Jin S."/>
            <person name="Lee J.K."/>
            <person name="Kim D.R."/>
            <person name="Kim S.C."/>
            <person name="Cho S."/>
            <person name="Cho B.K."/>
        </authorList>
    </citation>
    <scope>NUCLEOTIDE SEQUENCE [LARGE SCALE GENOMIC DNA]</scope>
    <source>
        <strain evidence="4">ATCC 8486</strain>
    </source>
</reference>
<evidence type="ECO:0000259" key="2">
    <source>
        <dbReference type="Pfam" id="PF13635"/>
    </source>
</evidence>
<proteinExistence type="predicted"/>
<evidence type="ECO:0000313" key="3">
    <source>
        <dbReference type="EMBL" id="ARD64939.1"/>
    </source>
</evidence>
<dbReference type="KEGG" id="elim:B2M23_05005"/>
<dbReference type="EMBL" id="CP019962">
    <property type="protein sequence ID" value="ARD64939.1"/>
    <property type="molecule type" value="Genomic_DNA"/>
</dbReference>
<dbReference type="Gene3D" id="3.40.50.300">
    <property type="entry name" value="P-loop containing nucleotide triphosphate hydrolases"/>
    <property type="match status" value="1"/>
</dbReference>
<dbReference type="InterPro" id="IPR041682">
    <property type="entry name" value="AAA_14"/>
</dbReference>
<evidence type="ECO:0000313" key="4">
    <source>
        <dbReference type="Proteomes" id="UP000192391"/>
    </source>
</evidence>
<name>A0AAC9QSA3_EUBLI</name>
<dbReference type="InterPro" id="IPR025420">
    <property type="entry name" value="DUF4143"/>
</dbReference>
<dbReference type="RefSeq" id="WP_038351841.1">
    <property type="nucleotide sequence ID" value="NZ_CP019962.1"/>
</dbReference>
<dbReference type="Proteomes" id="UP000192391">
    <property type="component" value="Chromosome"/>
</dbReference>
<dbReference type="Pfam" id="PF13635">
    <property type="entry name" value="DUF4143"/>
    <property type="match status" value="1"/>
</dbReference>
<evidence type="ECO:0000259" key="1">
    <source>
        <dbReference type="Pfam" id="PF13173"/>
    </source>
</evidence>
<protein>
    <submittedName>
        <fullName evidence="3">ATPase</fullName>
    </submittedName>
</protein>
<feature type="domain" description="DUF4143" evidence="2">
    <location>
        <begin position="224"/>
        <end position="386"/>
    </location>
</feature>
<dbReference type="Pfam" id="PF13173">
    <property type="entry name" value="AAA_14"/>
    <property type="match status" value="1"/>
</dbReference>
<dbReference type="PANTHER" id="PTHR33295:SF7">
    <property type="entry name" value="ATPASE"/>
    <property type="match status" value="1"/>
</dbReference>
<dbReference type="InterPro" id="IPR027417">
    <property type="entry name" value="P-loop_NTPase"/>
</dbReference>
<gene>
    <name evidence="3" type="ORF">B2M23_05005</name>
</gene>